<dbReference type="Proteomes" id="UP001476798">
    <property type="component" value="Unassembled WGS sequence"/>
</dbReference>
<keyword evidence="2" id="KW-1185">Reference proteome</keyword>
<comment type="caution">
    <text evidence="1">The sequence shown here is derived from an EMBL/GenBank/DDBJ whole genome shotgun (WGS) entry which is preliminary data.</text>
</comment>
<dbReference type="InterPro" id="IPR037120">
    <property type="entry name" value="Haem_peroxidase_sf_animal"/>
</dbReference>
<evidence type="ECO:0000313" key="2">
    <source>
        <dbReference type="Proteomes" id="UP001476798"/>
    </source>
</evidence>
<gene>
    <name evidence="1" type="ORF">GOODEAATRI_023102</name>
</gene>
<dbReference type="PANTHER" id="PTHR11475:SF63">
    <property type="entry name" value="EOSINOPHIL PEROXIDASE"/>
    <property type="match status" value="1"/>
</dbReference>
<dbReference type="PANTHER" id="PTHR11475">
    <property type="entry name" value="OXIDASE/PEROXIDASE"/>
    <property type="match status" value="1"/>
</dbReference>
<accession>A0ABV0N3N2</accession>
<dbReference type="InterPro" id="IPR019791">
    <property type="entry name" value="Haem_peroxidase_animal"/>
</dbReference>
<name>A0ABV0N3N2_9TELE</name>
<dbReference type="Gene3D" id="1.10.640.10">
    <property type="entry name" value="Haem peroxidase domain superfamily, animal type"/>
    <property type="match status" value="1"/>
</dbReference>
<dbReference type="PROSITE" id="PS50292">
    <property type="entry name" value="PEROXIDASE_3"/>
    <property type="match status" value="1"/>
</dbReference>
<evidence type="ECO:0000313" key="1">
    <source>
        <dbReference type="EMBL" id="MEQ2166009.1"/>
    </source>
</evidence>
<dbReference type="InterPro" id="IPR010255">
    <property type="entry name" value="Haem_peroxidase_sf"/>
</dbReference>
<dbReference type="EMBL" id="JAHRIO010022432">
    <property type="protein sequence ID" value="MEQ2166009.1"/>
    <property type="molecule type" value="Genomic_DNA"/>
</dbReference>
<protein>
    <submittedName>
        <fullName evidence="1">Uncharacterized protein</fullName>
    </submittedName>
</protein>
<dbReference type="Pfam" id="PF03098">
    <property type="entry name" value="An_peroxidase"/>
    <property type="match status" value="1"/>
</dbReference>
<dbReference type="SUPFAM" id="SSF48113">
    <property type="entry name" value="Heme-dependent peroxidases"/>
    <property type="match status" value="1"/>
</dbReference>
<organism evidence="1 2">
    <name type="scientific">Goodea atripinnis</name>
    <dbReference type="NCBI Taxonomy" id="208336"/>
    <lineage>
        <taxon>Eukaryota</taxon>
        <taxon>Metazoa</taxon>
        <taxon>Chordata</taxon>
        <taxon>Craniata</taxon>
        <taxon>Vertebrata</taxon>
        <taxon>Euteleostomi</taxon>
        <taxon>Actinopterygii</taxon>
        <taxon>Neopterygii</taxon>
        <taxon>Teleostei</taxon>
        <taxon>Neoteleostei</taxon>
        <taxon>Acanthomorphata</taxon>
        <taxon>Ovalentaria</taxon>
        <taxon>Atherinomorphae</taxon>
        <taxon>Cyprinodontiformes</taxon>
        <taxon>Goodeidae</taxon>
        <taxon>Goodea</taxon>
    </lineage>
</organism>
<reference evidence="1 2" key="1">
    <citation type="submission" date="2021-06" db="EMBL/GenBank/DDBJ databases">
        <authorList>
            <person name="Palmer J.M."/>
        </authorList>
    </citation>
    <scope>NUCLEOTIDE SEQUENCE [LARGE SCALE GENOMIC DNA]</scope>
    <source>
        <strain evidence="1 2">GA_2019</strain>
        <tissue evidence="1">Muscle</tissue>
    </source>
</reference>
<sequence length="264" mass="29213">MVSFEGDATDPHLSIKLIEKYVNEAKANVDESYTYSRRVSIDRVKRNAAGPADVLRLLKQPSGASREAVRAADYMDNTLHLIKSSLSIHARHPLFVLPQVRNVSNHILKTVNSDVDSDPLYTHLITIFGQWTDHDLTFTPHSPSIRSFNGATDCDKSCANTEPSCGSGETGHIFGARTIRQQLNTLTSFIDAGQVYGSDDSKAHLLRIFSTDEGLLRVNKKHKDNSRDLLPFTTMGANMCATRRRMTNNDSAEEVLCFSAGVSD</sequence>
<proteinExistence type="predicted"/>